<dbReference type="SUPFAM" id="SSF51984">
    <property type="entry name" value="MurCD N-terminal domain"/>
    <property type="match status" value="1"/>
</dbReference>
<feature type="domain" description="Mur ligase C-terminal" evidence="9">
    <location>
        <begin position="318"/>
        <end position="418"/>
    </location>
</feature>
<dbReference type="EMBL" id="VXOY01000024">
    <property type="protein sequence ID" value="MYE38428.1"/>
    <property type="molecule type" value="Genomic_DNA"/>
</dbReference>
<dbReference type="EC" id="6.3.2.9" evidence="7 8"/>
<dbReference type="AlphaFoldDB" id="A0A845DBK5"/>
<dbReference type="GO" id="GO:0051301">
    <property type="term" value="P:cell division"/>
    <property type="evidence" value="ECO:0007669"/>
    <property type="project" value="UniProtKB-KW"/>
</dbReference>
<evidence type="ECO:0000256" key="1">
    <source>
        <dbReference type="ARBA" id="ARBA00004496"/>
    </source>
</evidence>
<keyword evidence="6 7" id="KW-0067">ATP-binding</keyword>
<comment type="pathway">
    <text evidence="2 7 8">Cell wall biogenesis; peptidoglycan biosynthesis.</text>
</comment>
<dbReference type="Gene3D" id="3.90.190.20">
    <property type="entry name" value="Mur ligase, C-terminal domain"/>
    <property type="match status" value="1"/>
</dbReference>
<dbReference type="GO" id="GO:0005737">
    <property type="term" value="C:cytoplasm"/>
    <property type="evidence" value="ECO:0007669"/>
    <property type="project" value="UniProtKB-SubCell"/>
</dbReference>
<gene>
    <name evidence="7 11" type="primary">murD</name>
    <name evidence="11" type="ORF">F4X82_02845</name>
</gene>
<dbReference type="GO" id="GO:0008764">
    <property type="term" value="F:UDP-N-acetylmuramoylalanine-D-glutamate ligase activity"/>
    <property type="evidence" value="ECO:0007669"/>
    <property type="project" value="UniProtKB-UniRule"/>
</dbReference>
<dbReference type="Proteomes" id="UP000449092">
    <property type="component" value="Unassembled WGS sequence"/>
</dbReference>
<evidence type="ECO:0000256" key="5">
    <source>
        <dbReference type="ARBA" id="ARBA00022741"/>
    </source>
</evidence>
<dbReference type="Pfam" id="PF08245">
    <property type="entry name" value="Mur_ligase_M"/>
    <property type="match status" value="1"/>
</dbReference>
<dbReference type="GO" id="GO:0071555">
    <property type="term" value="P:cell wall organization"/>
    <property type="evidence" value="ECO:0007669"/>
    <property type="project" value="UniProtKB-KW"/>
</dbReference>
<keyword evidence="5 7" id="KW-0547">Nucleotide-binding</keyword>
<keyword evidence="7 8" id="KW-0131">Cell cycle</keyword>
<dbReference type="InterPro" id="IPR013221">
    <property type="entry name" value="Mur_ligase_cen"/>
</dbReference>
<dbReference type="HAMAP" id="MF_00639">
    <property type="entry name" value="MurD"/>
    <property type="match status" value="1"/>
</dbReference>
<keyword evidence="7 8" id="KW-0133">Cell shape</keyword>
<dbReference type="Gene3D" id="3.40.1190.10">
    <property type="entry name" value="Mur-like, catalytic domain"/>
    <property type="match status" value="1"/>
</dbReference>
<keyword evidence="7 8" id="KW-0132">Cell division</keyword>
<organism evidence="11 12">
    <name type="scientific">Candidatus Spechtbacteria bacterium SB0662_bin_43</name>
    <dbReference type="NCBI Taxonomy" id="2604897"/>
    <lineage>
        <taxon>Bacteria</taxon>
        <taxon>Candidatus Spechtiibacteriota</taxon>
    </lineage>
</organism>
<name>A0A845DBK5_9BACT</name>
<dbReference type="Pfam" id="PF02875">
    <property type="entry name" value="Mur_ligase_C"/>
    <property type="match status" value="1"/>
</dbReference>
<evidence type="ECO:0000256" key="3">
    <source>
        <dbReference type="ARBA" id="ARBA00022490"/>
    </source>
</evidence>
<proteinExistence type="inferred from homology"/>
<dbReference type="PANTHER" id="PTHR43692">
    <property type="entry name" value="UDP-N-ACETYLMURAMOYLALANINE--D-GLUTAMATE LIGASE"/>
    <property type="match status" value="1"/>
</dbReference>
<keyword evidence="3 7" id="KW-0963">Cytoplasm</keyword>
<accession>A0A845DBK5</accession>
<evidence type="ECO:0000256" key="7">
    <source>
        <dbReference type="HAMAP-Rule" id="MF_00639"/>
    </source>
</evidence>
<evidence type="ECO:0000313" key="11">
    <source>
        <dbReference type="EMBL" id="MYE38428.1"/>
    </source>
</evidence>
<keyword evidence="7 8" id="KW-0961">Cell wall biogenesis/degradation</keyword>
<dbReference type="Gene3D" id="3.40.50.720">
    <property type="entry name" value="NAD(P)-binding Rossmann-like Domain"/>
    <property type="match status" value="1"/>
</dbReference>
<dbReference type="GO" id="GO:0009252">
    <property type="term" value="P:peptidoglycan biosynthetic process"/>
    <property type="evidence" value="ECO:0007669"/>
    <property type="project" value="UniProtKB-UniRule"/>
</dbReference>
<dbReference type="GO" id="GO:0008360">
    <property type="term" value="P:regulation of cell shape"/>
    <property type="evidence" value="ECO:0007669"/>
    <property type="project" value="UniProtKB-KW"/>
</dbReference>
<keyword evidence="4 7" id="KW-0436">Ligase</keyword>
<reference evidence="11 12" key="1">
    <citation type="submission" date="2019-09" db="EMBL/GenBank/DDBJ databases">
        <title>Characterisation of the sponge microbiome using genome-centric metagenomics.</title>
        <authorList>
            <person name="Engelberts J.P."/>
            <person name="Robbins S.J."/>
            <person name="De Goeij J.M."/>
            <person name="Aranda M."/>
            <person name="Bell S.C."/>
            <person name="Webster N.S."/>
        </authorList>
    </citation>
    <scope>NUCLEOTIDE SEQUENCE [LARGE SCALE GENOMIC DNA]</scope>
    <source>
        <strain evidence="11">SB0662_bin_43</strain>
    </source>
</reference>
<sequence length="461" mass="50465">MDLKNKTVVIMGLGLAGGGVEDALFCLRNGAIVIVTDTKEAHDLSRSLDALKGHTVTLHLGGHVRKDFEAADLIIRNPAIPDTSPFLAIAREHNVPIEMGSGLFARAADMGKVIGVTGTKGKSTTTALIHCALQTKYPDAYKGGDVDGSPLKFLDHNRRGVWGVIELSSWRLEGMAPHKKSPHIAVITSIAQDHLNRYDSYDSYKAAKKIIVQFQSAHDFAILNHESEYLRSIAPRIASNILWFSGKQKPVSEFGKVGWYHEDGVLYGDKEQVAYKDIRCKAVHHPSNIAATLTVASLFDISLEDSLSAIQSFPGLFGRLQLVRTIQGIQWYNDTAATNPYAVQQSIDAIGTSNLAVIVGGEDKDLDFADLAKALKRVPFVFILPGSASEKIHRENTKYNAVLVPVATVHEAVQKAYECSPRAVLFSPGAASFNMFKNEFDRGEEFIRCVTSLAYDVENLE</sequence>
<feature type="domain" description="Mur ligase central" evidence="10">
    <location>
        <begin position="116"/>
        <end position="250"/>
    </location>
</feature>
<evidence type="ECO:0000259" key="9">
    <source>
        <dbReference type="Pfam" id="PF02875"/>
    </source>
</evidence>
<comment type="caution">
    <text evidence="11">The sequence shown here is derived from an EMBL/GenBank/DDBJ whole genome shotgun (WGS) entry which is preliminary data.</text>
</comment>
<evidence type="ECO:0000256" key="2">
    <source>
        <dbReference type="ARBA" id="ARBA00004752"/>
    </source>
</evidence>
<evidence type="ECO:0000256" key="4">
    <source>
        <dbReference type="ARBA" id="ARBA00022598"/>
    </source>
</evidence>
<dbReference type="PANTHER" id="PTHR43692:SF1">
    <property type="entry name" value="UDP-N-ACETYLMURAMOYLALANINE--D-GLUTAMATE LIGASE"/>
    <property type="match status" value="1"/>
</dbReference>
<dbReference type="InterPro" id="IPR005762">
    <property type="entry name" value="MurD"/>
</dbReference>
<comment type="function">
    <text evidence="7 8">Cell wall formation. Catalyzes the addition of glutamate to the nucleotide precursor UDP-N-acetylmuramoyl-L-alanine (UMA).</text>
</comment>
<comment type="similarity">
    <text evidence="7">Belongs to the MurCDEF family.</text>
</comment>
<keyword evidence="7 8" id="KW-0573">Peptidoglycan synthesis</keyword>
<evidence type="ECO:0000256" key="8">
    <source>
        <dbReference type="RuleBase" id="RU003664"/>
    </source>
</evidence>
<protein>
    <recommendedName>
        <fullName evidence="7 8">UDP-N-acetylmuramoylalanine--D-glutamate ligase</fullName>
        <ecNumber evidence="7 8">6.3.2.9</ecNumber>
    </recommendedName>
    <alternativeName>
        <fullName evidence="7">D-glutamic acid-adding enzyme</fullName>
    </alternativeName>
    <alternativeName>
        <fullName evidence="7">UDP-N-acetylmuramoyl-L-alanyl-D-glutamate synthetase</fullName>
    </alternativeName>
</protein>
<evidence type="ECO:0000259" key="10">
    <source>
        <dbReference type="Pfam" id="PF08245"/>
    </source>
</evidence>
<evidence type="ECO:0000313" key="12">
    <source>
        <dbReference type="Proteomes" id="UP000449092"/>
    </source>
</evidence>
<comment type="subcellular location">
    <subcellularLocation>
        <location evidence="1 7 8">Cytoplasm</location>
    </subcellularLocation>
</comment>
<dbReference type="Pfam" id="PF21799">
    <property type="entry name" value="MurD-like_N"/>
    <property type="match status" value="1"/>
</dbReference>
<dbReference type="SUPFAM" id="SSF53623">
    <property type="entry name" value="MurD-like peptide ligases, catalytic domain"/>
    <property type="match status" value="1"/>
</dbReference>
<evidence type="ECO:0000256" key="6">
    <source>
        <dbReference type="ARBA" id="ARBA00022840"/>
    </source>
</evidence>
<dbReference type="InterPro" id="IPR036615">
    <property type="entry name" value="Mur_ligase_C_dom_sf"/>
</dbReference>
<dbReference type="UniPathway" id="UPA00219"/>
<dbReference type="GO" id="GO:0005524">
    <property type="term" value="F:ATP binding"/>
    <property type="evidence" value="ECO:0007669"/>
    <property type="project" value="UniProtKB-UniRule"/>
</dbReference>
<feature type="binding site" evidence="7">
    <location>
        <begin position="118"/>
        <end position="124"/>
    </location>
    <ligand>
        <name>ATP</name>
        <dbReference type="ChEBI" id="CHEBI:30616"/>
    </ligand>
</feature>
<comment type="catalytic activity">
    <reaction evidence="7 8">
        <text>UDP-N-acetyl-alpha-D-muramoyl-L-alanine + D-glutamate + ATP = UDP-N-acetyl-alpha-D-muramoyl-L-alanyl-D-glutamate + ADP + phosphate + H(+)</text>
        <dbReference type="Rhea" id="RHEA:16429"/>
        <dbReference type="ChEBI" id="CHEBI:15378"/>
        <dbReference type="ChEBI" id="CHEBI:29986"/>
        <dbReference type="ChEBI" id="CHEBI:30616"/>
        <dbReference type="ChEBI" id="CHEBI:43474"/>
        <dbReference type="ChEBI" id="CHEBI:83898"/>
        <dbReference type="ChEBI" id="CHEBI:83900"/>
        <dbReference type="ChEBI" id="CHEBI:456216"/>
        <dbReference type="EC" id="6.3.2.9"/>
    </reaction>
</comment>
<dbReference type="NCBIfam" id="TIGR01087">
    <property type="entry name" value="murD"/>
    <property type="match status" value="1"/>
</dbReference>
<dbReference type="InterPro" id="IPR004101">
    <property type="entry name" value="Mur_ligase_C"/>
</dbReference>
<dbReference type="InterPro" id="IPR036565">
    <property type="entry name" value="Mur-like_cat_sf"/>
</dbReference>
<dbReference type="SUPFAM" id="SSF53244">
    <property type="entry name" value="MurD-like peptide ligases, peptide-binding domain"/>
    <property type="match status" value="1"/>
</dbReference>